<protein>
    <submittedName>
        <fullName evidence="2">Uncharacterized protein</fullName>
    </submittedName>
</protein>
<feature type="transmembrane region" description="Helical" evidence="1">
    <location>
        <begin position="34"/>
        <end position="55"/>
    </location>
</feature>
<proteinExistence type="predicted"/>
<feature type="transmembrane region" description="Helical" evidence="1">
    <location>
        <begin position="7"/>
        <end position="28"/>
    </location>
</feature>
<reference evidence="2 3" key="1">
    <citation type="submission" date="2023-07" db="EMBL/GenBank/DDBJ databases">
        <title>Closed genoem sequence of Methanosarcinaceae archaeon Ac7.</title>
        <authorList>
            <person name="Poehlein A."/>
            <person name="Protasov E."/>
            <person name="Platt K."/>
            <person name="Reeh H."/>
            <person name="Daniel R."/>
            <person name="Brune A."/>
        </authorList>
    </citation>
    <scope>NUCLEOTIDE SEQUENCE [LARGE SCALE GENOMIC DNA]</scope>
    <source>
        <strain evidence="2 3">Ac7</strain>
    </source>
</reference>
<keyword evidence="1" id="KW-0812">Transmembrane</keyword>
<keyword evidence="1" id="KW-0472">Membrane</keyword>
<organism evidence="2 3">
    <name type="scientific">Methanolapillus millepedarum</name>
    <dbReference type="NCBI Taxonomy" id="3028296"/>
    <lineage>
        <taxon>Archaea</taxon>
        <taxon>Methanobacteriati</taxon>
        <taxon>Methanobacteriota</taxon>
        <taxon>Stenosarchaea group</taxon>
        <taxon>Methanomicrobia</taxon>
        <taxon>Methanosarcinales</taxon>
        <taxon>Methanosarcinaceae</taxon>
        <taxon>Methanolapillus</taxon>
    </lineage>
</organism>
<gene>
    <name evidence="2" type="ORF">MsAc7_09270</name>
</gene>
<evidence type="ECO:0000313" key="2">
    <source>
        <dbReference type="EMBL" id="WNY25377.1"/>
    </source>
</evidence>
<dbReference type="GeneID" id="89230036"/>
<dbReference type="Proteomes" id="UP001303587">
    <property type="component" value="Chromosome"/>
</dbReference>
<dbReference type="EMBL" id="CP131060">
    <property type="protein sequence ID" value="WNY25377.1"/>
    <property type="molecule type" value="Genomic_DNA"/>
</dbReference>
<dbReference type="AlphaFoldDB" id="A0AA96V2N3"/>
<evidence type="ECO:0000256" key="1">
    <source>
        <dbReference type="SAM" id="Phobius"/>
    </source>
</evidence>
<name>A0AA96V2N3_9EURY</name>
<evidence type="ECO:0000313" key="3">
    <source>
        <dbReference type="Proteomes" id="UP001303587"/>
    </source>
</evidence>
<keyword evidence="1" id="KW-1133">Transmembrane helix</keyword>
<dbReference type="RefSeq" id="WP_338103408.1">
    <property type="nucleotide sequence ID" value="NZ_CP131060.1"/>
</dbReference>
<accession>A0AA96V2N3</accession>
<sequence length="107" mass="12566">METKDIIAFVLIEVATLVMAYAWFQRFVYNPFNWVIILCLLIVIGILSLMILSINNRFKELEERMEARDKSIRVSIMTVEADLENNISRLNNNVERAVSEINKKRFL</sequence>
<keyword evidence="3" id="KW-1185">Reference proteome</keyword>